<sequence>MDPQRFIAAARRAYLAANPTATPQQVEQDVADVRDAAYALIDRYGSLAPDHPAVATRNGSRPDMHGGAGLLPGDYDTDRPDGLSPAGSLRVLDLDTATLQSFGCAPSRYRRWF</sequence>
<evidence type="ECO:0000256" key="1">
    <source>
        <dbReference type="SAM" id="MobiDB-lite"/>
    </source>
</evidence>
<gene>
    <name evidence="2" type="ORF">JIG36_50810</name>
</gene>
<comment type="caution">
    <text evidence="2">The sequence shown here is derived from an EMBL/GenBank/DDBJ whole genome shotgun (WGS) entry which is preliminary data.</text>
</comment>
<reference evidence="2 3" key="1">
    <citation type="submission" date="2021-01" db="EMBL/GenBank/DDBJ databases">
        <title>Actinoplanes sp. nov. LDG1-06 isolated from lichen.</title>
        <authorList>
            <person name="Saeng-In P."/>
            <person name="Phongsopitanun W."/>
            <person name="Kanchanasin P."/>
            <person name="Yuki M."/>
            <person name="Kudo T."/>
            <person name="Ohkuma M."/>
            <person name="Tanasupawat S."/>
        </authorList>
    </citation>
    <scope>NUCLEOTIDE SEQUENCE [LARGE SCALE GENOMIC DNA]</scope>
    <source>
        <strain evidence="2 3">LDG1-06</strain>
    </source>
</reference>
<evidence type="ECO:0000313" key="3">
    <source>
        <dbReference type="Proteomes" id="UP000632138"/>
    </source>
</evidence>
<dbReference type="RefSeq" id="WP_203384160.1">
    <property type="nucleotide sequence ID" value="NZ_JAENHP010000045.1"/>
</dbReference>
<feature type="region of interest" description="Disordered" evidence="1">
    <location>
        <begin position="51"/>
        <end position="83"/>
    </location>
</feature>
<proteinExistence type="predicted"/>
<evidence type="ECO:0000313" key="2">
    <source>
        <dbReference type="EMBL" id="MBM2623810.1"/>
    </source>
</evidence>
<dbReference type="Proteomes" id="UP000632138">
    <property type="component" value="Unassembled WGS sequence"/>
</dbReference>
<accession>A0ABS2AVD0</accession>
<keyword evidence="3" id="KW-1185">Reference proteome</keyword>
<organism evidence="2 3">
    <name type="scientific">Paractinoplanes ovalisporus</name>
    <dbReference type="NCBI Taxonomy" id="2810368"/>
    <lineage>
        <taxon>Bacteria</taxon>
        <taxon>Bacillati</taxon>
        <taxon>Actinomycetota</taxon>
        <taxon>Actinomycetes</taxon>
        <taxon>Micromonosporales</taxon>
        <taxon>Micromonosporaceae</taxon>
        <taxon>Paractinoplanes</taxon>
    </lineage>
</organism>
<name>A0ABS2AVD0_9ACTN</name>
<dbReference type="EMBL" id="JAENHP010000045">
    <property type="protein sequence ID" value="MBM2623810.1"/>
    <property type="molecule type" value="Genomic_DNA"/>
</dbReference>
<protein>
    <submittedName>
        <fullName evidence="2">Uncharacterized protein</fullName>
    </submittedName>
</protein>